<accession>I7MJB7</accession>
<dbReference type="InterPro" id="IPR007587">
    <property type="entry name" value="SAPS"/>
</dbReference>
<name>I7MJB7_TETTS</name>
<dbReference type="GeneID" id="7833333"/>
<evidence type="ECO:0000256" key="2">
    <source>
        <dbReference type="ARBA" id="ARBA00023306"/>
    </source>
</evidence>
<evidence type="ECO:0000313" key="5">
    <source>
        <dbReference type="Proteomes" id="UP000009168"/>
    </source>
</evidence>
<feature type="compositionally biased region" description="Polar residues" evidence="3">
    <location>
        <begin position="1019"/>
        <end position="1028"/>
    </location>
</feature>
<feature type="region of interest" description="Disordered" evidence="3">
    <location>
        <begin position="1008"/>
        <end position="1076"/>
    </location>
</feature>
<dbReference type="Proteomes" id="UP000009168">
    <property type="component" value="Unassembled WGS sequence"/>
</dbReference>
<keyword evidence="5" id="KW-1185">Reference proteome</keyword>
<feature type="region of interest" description="Disordered" evidence="3">
    <location>
        <begin position="943"/>
        <end position="980"/>
    </location>
</feature>
<dbReference type="PANTHER" id="PTHR12634:SF8">
    <property type="entry name" value="FIERY MOUNTAIN, ISOFORM D"/>
    <property type="match status" value="1"/>
</dbReference>
<dbReference type="RefSeq" id="XP_001026375.2">
    <property type="nucleotide sequence ID" value="XM_001026375.2"/>
</dbReference>
<organism evidence="4 5">
    <name type="scientific">Tetrahymena thermophila (strain SB210)</name>
    <dbReference type="NCBI Taxonomy" id="312017"/>
    <lineage>
        <taxon>Eukaryota</taxon>
        <taxon>Sar</taxon>
        <taxon>Alveolata</taxon>
        <taxon>Ciliophora</taxon>
        <taxon>Intramacronucleata</taxon>
        <taxon>Oligohymenophorea</taxon>
        <taxon>Hymenostomatida</taxon>
        <taxon>Tetrahymenina</taxon>
        <taxon>Tetrahymenidae</taxon>
        <taxon>Tetrahymena</taxon>
    </lineage>
</organism>
<dbReference type="GO" id="GO:0019888">
    <property type="term" value="F:protein phosphatase regulator activity"/>
    <property type="evidence" value="ECO:0007669"/>
    <property type="project" value="TreeGrafter"/>
</dbReference>
<dbReference type="eggNOG" id="KOG2073">
    <property type="taxonomic scope" value="Eukaryota"/>
</dbReference>
<sequence length="1304" mass="152221">MTSNEINLDIPQRIHFHPLEKQEINIKELLLQSDILKKVKEKDQETLQILQNPDVLRQIVEILSIKPSEQDEDADIFRQLQVICQLFRMEDNGHLLNAFLGEKNFKNSEFFLYTDLKLGTEQFGSETKLENIQIEETKQEKFQAYNSPLKTSIFCQDSEDLTPFQKNDQFYSADNVFIDFLDILKVQGIEDAWVQYHFNQIFSALLAFKPETVQSLVLEKHQNEQLLSYVYKYIGDYDISDVIEKLCFQLYEPSENIPIDYLKRQEDQIIKIINELLDLISVRIDEFDLKSLCRIIKNCLKKCNSHIHSQTFIKFSNIIFANTRVQTYLNILLTSKSTLATCEIAQLFVSALQLIQQASADSEQKLNSPKSFQQTFEKRWLQIIVQNLRRIKENKLEFIDKEKTLMTQFEQRIQMFGNDKLSIIDLIFEMVKLNDPEIVNEIIMQDYPSLIFSYLFVYDWNNLLHDKIYSMINYLVNFVISSQASSQYVESNNYILLKHLITHVEVYKKIRKAQSDDTVMLSVKKVQIKKPNMAFIIKIAESLERLRQEMPEVNQMLEAMQSLQREKWEDFCRTFLKKNLDLQKVKLGEYDKQKDMIQESSFMEGKFIKQSNNSKKLSERFRKNSGKDMSLFVLNPSNKKFSTSSNDATQKSEPTYLKNNEIANSQFTQMQRKKLIDDDYSDDKEKDEFSLCQSRKKLSISVERKSSTNIIQQNINQYNSSLDKREADIKSKYQNENENIQGSFQRKESDILDHLDDSWEKNRKRIITLGSSNKSGISYDQAQIQKNKLYSQEAKKPDEIIQSQQADQIMFKKKSENNQTKISSLGARLQENLDMKKKKFSYDENNSNSFLLSPRIFHKRKRVKSQPNLCSDYSDEKSSNQIFKAANEEQNKIEDFNSLFNNTDQTNKEKFTTIKIQSSCSIENNTQTEQNQSSLSAMALSDFSNVSPSKRQGKSQTLKQSNSLKENYFEDKTKTDNNSSDSVIKSLIHNRNAFKISSIQIKNKIFKSSKKQEKNSSNLPEQTSSIQKINEEENDSQSETEMSNSKSNSKSDSSSDLQKLEQDSIQSLPSNVENIDSQAQISSYELQEKNIEEQPNCSEQFWLMTKPKSDSQTLFRDFEVRDTETSFYVNDKKECRKLTDESNSISEFFSNNNKGNDQKLDEIISQKIEDITPNVNLTRRRKESIFEMSFLSPICQMISKDETENSINNDEYESSDQISGILSQRLSMNKSINLYQTDKNSNQQNQEYSCSQDQTVKQDTQNYQNQKLQQNVTQNDTTCSIQLENDKSKSMNDYYLNQESSFIL</sequence>
<gene>
    <name evidence="4" type="ORF">TTHERM_00670540</name>
</gene>
<evidence type="ECO:0000313" key="4">
    <source>
        <dbReference type="EMBL" id="EAS06130.2"/>
    </source>
</evidence>
<protein>
    <submittedName>
        <fullName evidence="4">Uncharacterized protein</fullName>
    </submittedName>
</protein>
<feature type="compositionally biased region" description="Polar residues" evidence="3">
    <location>
        <begin position="1063"/>
        <end position="1076"/>
    </location>
</feature>
<keyword evidence="2" id="KW-0131">Cell cycle</keyword>
<dbReference type="STRING" id="312017.I7MJB7"/>
<dbReference type="PANTHER" id="PTHR12634">
    <property type="entry name" value="SIT4 YEAST -ASSOCIATING PROTEIN-RELATED"/>
    <property type="match status" value="1"/>
</dbReference>
<dbReference type="EMBL" id="GG662308">
    <property type="protein sequence ID" value="EAS06130.2"/>
    <property type="molecule type" value="Genomic_DNA"/>
</dbReference>
<dbReference type="OrthoDB" id="295029at2759"/>
<dbReference type="InParanoid" id="I7MJB7"/>
<evidence type="ECO:0000256" key="3">
    <source>
        <dbReference type="SAM" id="MobiDB-lite"/>
    </source>
</evidence>
<dbReference type="Pfam" id="PF04499">
    <property type="entry name" value="SAPS"/>
    <property type="match status" value="1"/>
</dbReference>
<dbReference type="GO" id="GO:0019903">
    <property type="term" value="F:protein phosphatase binding"/>
    <property type="evidence" value="ECO:0007669"/>
    <property type="project" value="InterPro"/>
</dbReference>
<proteinExistence type="inferred from homology"/>
<evidence type="ECO:0000256" key="1">
    <source>
        <dbReference type="ARBA" id="ARBA00006180"/>
    </source>
</evidence>
<feature type="compositionally biased region" description="Low complexity" evidence="3">
    <location>
        <begin position="1043"/>
        <end position="1056"/>
    </location>
</feature>
<dbReference type="KEGG" id="tet:TTHERM_00670540"/>
<feature type="compositionally biased region" description="Polar residues" evidence="3">
    <location>
        <begin position="943"/>
        <end position="965"/>
    </location>
</feature>
<reference evidence="5" key="1">
    <citation type="journal article" date="2006" name="PLoS Biol.">
        <title>Macronuclear genome sequence of the ciliate Tetrahymena thermophila, a model eukaryote.</title>
        <authorList>
            <person name="Eisen J.A."/>
            <person name="Coyne R.S."/>
            <person name="Wu M."/>
            <person name="Wu D."/>
            <person name="Thiagarajan M."/>
            <person name="Wortman J.R."/>
            <person name="Badger J.H."/>
            <person name="Ren Q."/>
            <person name="Amedeo P."/>
            <person name="Jones K.M."/>
            <person name="Tallon L.J."/>
            <person name="Delcher A.L."/>
            <person name="Salzberg S.L."/>
            <person name="Silva J.C."/>
            <person name="Haas B.J."/>
            <person name="Majoros W.H."/>
            <person name="Farzad M."/>
            <person name="Carlton J.M."/>
            <person name="Smith R.K. Jr."/>
            <person name="Garg J."/>
            <person name="Pearlman R.E."/>
            <person name="Karrer K.M."/>
            <person name="Sun L."/>
            <person name="Manning G."/>
            <person name="Elde N.C."/>
            <person name="Turkewitz A.P."/>
            <person name="Asai D.J."/>
            <person name="Wilkes D.E."/>
            <person name="Wang Y."/>
            <person name="Cai H."/>
            <person name="Collins K."/>
            <person name="Stewart B.A."/>
            <person name="Lee S.R."/>
            <person name="Wilamowska K."/>
            <person name="Weinberg Z."/>
            <person name="Ruzzo W.L."/>
            <person name="Wloga D."/>
            <person name="Gaertig J."/>
            <person name="Frankel J."/>
            <person name="Tsao C.-C."/>
            <person name="Gorovsky M.A."/>
            <person name="Keeling P.J."/>
            <person name="Waller R.F."/>
            <person name="Patron N.J."/>
            <person name="Cherry J.M."/>
            <person name="Stover N.A."/>
            <person name="Krieger C.J."/>
            <person name="del Toro C."/>
            <person name="Ryder H.F."/>
            <person name="Williamson S.C."/>
            <person name="Barbeau R.A."/>
            <person name="Hamilton E.P."/>
            <person name="Orias E."/>
        </authorList>
    </citation>
    <scope>NUCLEOTIDE SEQUENCE [LARGE SCALE GENOMIC DNA]</scope>
    <source>
        <strain evidence="5">SB210</strain>
    </source>
</reference>
<comment type="similarity">
    <text evidence="1">Belongs to the SAPS family.</text>
</comment>